<proteinExistence type="predicted"/>
<comment type="caution">
    <text evidence="3">The sequence shown here is derived from an EMBL/GenBank/DDBJ whole genome shotgun (WGS) entry which is preliminary data.</text>
</comment>
<feature type="transmembrane region" description="Helical" evidence="2">
    <location>
        <begin position="39"/>
        <end position="61"/>
    </location>
</feature>
<protein>
    <submittedName>
        <fullName evidence="3">Uncharacterized protein</fullName>
    </submittedName>
</protein>
<reference evidence="3 4" key="1">
    <citation type="submission" date="2020-10" db="EMBL/GenBank/DDBJ databases">
        <title>Identification of Nocardia species via Next-generation sequencing and recognition of intraspecies genetic diversity.</title>
        <authorList>
            <person name="Li P."/>
            <person name="Li P."/>
            <person name="Lu B."/>
        </authorList>
    </citation>
    <scope>NUCLEOTIDE SEQUENCE [LARGE SCALE GENOMIC DNA]</scope>
    <source>
        <strain evidence="3 4">BJ06-0157</strain>
    </source>
</reference>
<dbReference type="RefSeq" id="WP_195129581.1">
    <property type="nucleotide sequence ID" value="NZ_JADLQX010000007.1"/>
</dbReference>
<keyword evidence="2" id="KW-1133">Transmembrane helix</keyword>
<accession>A0ABS0CNT7</accession>
<dbReference type="Proteomes" id="UP000702209">
    <property type="component" value="Unassembled WGS sequence"/>
</dbReference>
<organism evidence="3 4">
    <name type="scientific">Nocardia amamiensis</name>
    <dbReference type="NCBI Taxonomy" id="404578"/>
    <lineage>
        <taxon>Bacteria</taxon>
        <taxon>Bacillati</taxon>
        <taxon>Actinomycetota</taxon>
        <taxon>Actinomycetes</taxon>
        <taxon>Mycobacteriales</taxon>
        <taxon>Nocardiaceae</taxon>
        <taxon>Nocardia</taxon>
    </lineage>
</organism>
<evidence type="ECO:0000313" key="4">
    <source>
        <dbReference type="Proteomes" id="UP000702209"/>
    </source>
</evidence>
<evidence type="ECO:0000256" key="1">
    <source>
        <dbReference type="SAM" id="MobiDB-lite"/>
    </source>
</evidence>
<keyword evidence="4" id="KW-1185">Reference proteome</keyword>
<gene>
    <name evidence="3" type="ORF">IU459_12040</name>
</gene>
<evidence type="ECO:0000256" key="2">
    <source>
        <dbReference type="SAM" id="Phobius"/>
    </source>
</evidence>
<dbReference type="EMBL" id="JADLQX010000007">
    <property type="protein sequence ID" value="MBF6298272.1"/>
    <property type="molecule type" value="Genomic_DNA"/>
</dbReference>
<feature type="region of interest" description="Disordered" evidence="1">
    <location>
        <begin position="1"/>
        <end position="32"/>
    </location>
</feature>
<sequence length="65" mass="7164">MTHRNDDPLDRFYRLDDGDQPTEPMPDDDRPRSSLADEVLLLACGITIGAFIGVSFGLIAWGGGW</sequence>
<keyword evidence="2" id="KW-0472">Membrane</keyword>
<feature type="compositionally biased region" description="Basic and acidic residues" evidence="1">
    <location>
        <begin position="1"/>
        <end position="17"/>
    </location>
</feature>
<name>A0ABS0CNT7_9NOCA</name>
<evidence type="ECO:0000313" key="3">
    <source>
        <dbReference type="EMBL" id="MBF6298272.1"/>
    </source>
</evidence>
<keyword evidence="2" id="KW-0812">Transmembrane</keyword>